<accession>A0A1H8CT30</accession>
<evidence type="ECO:0000256" key="5">
    <source>
        <dbReference type="ARBA" id="ARBA00022884"/>
    </source>
</evidence>
<dbReference type="Gene3D" id="3.40.50.720">
    <property type="entry name" value="NAD(P)-binding Rossmann-like Domain"/>
    <property type="match status" value="1"/>
</dbReference>
<keyword evidence="3" id="KW-0963">Cytoplasm</keyword>
<reference evidence="7 8" key="1">
    <citation type="submission" date="2016-10" db="EMBL/GenBank/DDBJ databases">
        <authorList>
            <person name="de Groot N.N."/>
        </authorList>
    </citation>
    <scope>NUCLEOTIDE SEQUENCE [LARGE SCALE GENOMIC DNA]</scope>
    <source>
        <strain evidence="7 8">Nm22</strain>
    </source>
</reference>
<evidence type="ECO:0000313" key="7">
    <source>
        <dbReference type="EMBL" id="SEM98130.1"/>
    </source>
</evidence>
<dbReference type="GO" id="GO:0003723">
    <property type="term" value="F:RNA binding"/>
    <property type="evidence" value="ECO:0007669"/>
    <property type="project" value="UniProtKB-KW"/>
</dbReference>
<evidence type="ECO:0000256" key="4">
    <source>
        <dbReference type="ARBA" id="ARBA00022857"/>
    </source>
</evidence>
<dbReference type="SUPFAM" id="SSF51735">
    <property type="entry name" value="NAD(P)-binding Rossmann-fold domains"/>
    <property type="match status" value="1"/>
</dbReference>
<dbReference type="PANTHER" id="PTHR44154">
    <property type="entry name" value="QUINONE OXIDOREDUCTASE"/>
    <property type="match status" value="1"/>
</dbReference>
<dbReference type="Pfam" id="PF13602">
    <property type="entry name" value="ADH_zinc_N_2"/>
    <property type="match status" value="1"/>
</dbReference>
<dbReference type="GO" id="GO:0005737">
    <property type="term" value="C:cytoplasm"/>
    <property type="evidence" value="ECO:0007669"/>
    <property type="project" value="UniProtKB-SubCell"/>
</dbReference>
<evidence type="ECO:0000256" key="2">
    <source>
        <dbReference type="ARBA" id="ARBA00011881"/>
    </source>
</evidence>
<dbReference type="Gene3D" id="3.90.180.10">
    <property type="entry name" value="Medium-chain alcohol dehydrogenases, catalytic domain"/>
    <property type="match status" value="1"/>
</dbReference>
<comment type="subcellular location">
    <subcellularLocation>
        <location evidence="1">Cytoplasm</location>
    </subcellularLocation>
</comment>
<organism evidence="7 8">
    <name type="scientific">Nitrosomonas marina</name>
    <dbReference type="NCBI Taxonomy" id="917"/>
    <lineage>
        <taxon>Bacteria</taxon>
        <taxon>Pseudomonadati</taxon>
        <taxon>Pseudomonadota</taxon>
        <taxon>Betaproteobacteria</taxon>
        <taxon>Nitrosomonadales</taxon>
        <taxon>Nitrosomonadaceae</taxon>
        <taxon>Nitrosomonas</taxon>
    </lineage>
</organism>
<sequence>MMKAVYFEKGGASAVLEYGERNIPGPCGENQVLVSIKAVGINPVDCKIRAAPDRFPVSYPVIPGCDGAGIVEAVGNNVKAFKPGDSIYFSQPGFNRRQGTYAEYVLVDQALLAKTPRSLSYEQAAAAPLVLITAWEALHGRARISAGQTVLIHAGAGGVGHVAIQLAKLAGAHVITTVSTDEKADFAKRLGADKTINYKLENVSEAVMRWTDDSGVDIALDTVGSSVLQNCFSCVKPYGDVVTILQPAADTDWREARLRNLRFSFELMLTPVMLELDSAMQLQGEILRRCSILMEEGKLIVEIAKTFDLTEAAAAQDYLENQHPLGKVVLVIEK</sequence>
<comment type="subunit">
    <text evidence="2">Homotetramer.</text>
</comment>
<dbReference type="EMBL" id="FOCP01000005">
    <property type="protein sequence ID" value="SEM98130.1"/>
    <property type="molecule type" value="Genomic_DNA"/>
</dbReference>
<dbReference type="CDD" id="cd08272">
    <property type="entry name" value="MDR6"/>
    <property type="match status" value="1"/>
</dbReference>
<evidence type="ECO:0000313" key="8">
    <source>
        <dbReference type="Proteomes" id="UP000199459"/>
    </source>
</evidence>
<proteinExistence type="predicted"/>
<dbReference type="GO" id="GO:0016491">
    <property type="term" value="F:oxidoreductase activity"/>
    <property type="evidence" value="ECO:0007669"/>
    <property type="project" value="InterPro"/>
</dbReference>
<evidence type="ECO:0000256" key="3">
    <source>
        <dbReference type="ARBA" id="ARBA00022490"/>
    </source>
</evidence>
<name>A0A1H8CT30_9PROT</name>
<dbReference type="PROSITE" id="PS01162">
    <property type="entry name" value="QOR_ZETA_CRYSTAL"/>
    <property type="match status" value="1"/>
</dbReference>
<dbReference type="InterPro" id="IPR013154">
    <property type="entry name" value="ADH-like_N"/>
</dbReference>
<dbReference type="SUPFAM" id="SSF50129">
    <property type="entry name" value="GroES-like"/>
    <property type="match status" value="1"/>
</dbReference>
<dbReference type="InterPro" id="IPR020843">
    <property type="entry name" value="ER"/>
</dbReference>
<keyword evidence="4" id="KW-0521">NADP</keyword>
<dbReference type="InterPro" id="IPR002364">
    <property type="entry name" value="Quin_OxRdtase/zeta-crystal_CS"/>
</dbReference>
<evidence type="ECO:0000256" key="1">
    <source>
        <dbReference type="ARBA" id="ARBA00004496"/>
    </source>
</evidence>
<dbReference type="PANTHER" id="PTHR44154:SF1">
    <property type="entry name" value="QUINONE OXIDOREDUCTASE"/>
    <property type="match status" value="1"/>
</dbReference>
<dbReference type="AlphaFoldDB" id="A0A1H8CT30"/>
<protein>
    <submittedName>
        <fullName evidence="7">NADPH2:quinone reductase</fullName>
    </submittedName>
</protein>
<gene>
    <name evidence="7" type="ORF">SAMN05216325_105118</name>
</gene>
<dbReference type="SMART" id="SM00829">
    <property type="entry name" value="PKS_ER"/>
    <property type="match status" value="1"/>
</dbReference>
<dbReference type="Proteomes" id="UP000199459">
    <property type="component" value="Unassembled WGS sequence"/>
</dbReference>
<feature type="domain" description="Enoyl reductase (ER)" evidence="6">
    <location>
        <begin position="11"/>
        <end position="330"/>
    </location>
</feature>
<dbReference type="STRING" id="917.SAMN05216326_1373"/>
<evidence type="ECO:0000259" key="6">
    <source>
        <dbReference type="SMART" id="SM00829"/>
    </source>
</evidence>
<dbReference type="InterPro" id="IPR036291">
    <property type="entry name" value="NAD(P)-bd_dom_sf"/>
</dbReference>
<keyword evidence="5" id="KW-0694">RNA-binding</keyword>
<dbReference type="InterPro" id="IPR011032">
    <property type="entry name" value="GroES-like_sf"/>
</dbReference>
<dbReference type="GO" id="GO:0008270">
    <property type="term" value="F:zinc ion binding"/>
    <property type="evidence" value="ECO:0007669"/>
    <property type="project" value="InterPro"/>
</dbReference>
<dbReference type="InterPro" id="IPR051603">
    <property type="entry name" value="Zinc-ADH_QOR/CCCR"/>
</dbReference>
<dbReference type="Pfam" id="PF08240">
    <property type="entry name" value="ADH_N"/>
    <property type="match status" value="1"/>
</dbReference>